<protein>
    <submittedName>
        <fullName evidence="3">Phasin family protein</fullName>
    </submittedName>
</protein>
<keyword evidence="4" id="KW-1185">Reference proteome</keyword>
<dbReference type="Pfam" id="PF09361">
    <property type="entry name" value="Phasin_2"/>
    <property type="match status" value="1"/>
</dbReference>
<dbReference type="Proteomes" id="UP000593875">
    <property type="component" value="Chromosome"/>
</dbReference>
<dbReference type="InterPro" id="IPR018968">
    <property type="entry name" value="Phasin"/>
</dbReference>
<sequence length="197" mass="21330">MFTSPEQFASATKTLFDLQMQTFDMLANKTVKGLEQVMALNMATARSTMDKTLEASRDLSQARDARAAFDALSARMTPDMSGGVEYRDQMKVIIEEMQSEFRRAADVHVAEAKSTLSALIYDVTQNVKPGSENAVEIIKAAIENAFKGYEQVTQATRDAVKNVEEQIAKASSLVTPGADKAASGTQPGAQQGDKPAQ</sequence>
<accession>A0A7L9U2K4</accession>
<dbReference type="KEGG" id="mlir:LPB04_20410"/>
<evidence type="ECO:0000313" key="3">
    <source>
        <dbReference type="EMBL" id="QOL49244.1"/>
    </source>
</evidence>
<evidence type="ECO:0000256" key="1">
    <source>
        <dbReference type="SAM" id="MobiDB-lite"/>
    </source>
</evidence>
<reference evidence="3 4" key="1">
    <citation type="submission" date="2020-10" db="EMBL/GenBank/DDBJ databases">
        <title>Genome sequencing of Massilia sp. LPB0304.</title>
        <authorList>
            <person name="Kim J."/>
        </authorList>
    </citation>
    <scope>NUCLEOTIDE SEQUENCE [LARGE SCALE GENOMIC DNA]</scope>
    <source>
        <strain evidence="3 4">LPB0304</strain>
    </source>
</reference>
<evidence type="ECO:0000259" key="2">
    <source>
        <dbReference type="Pfam" id="PF09361"/>
    </source>
</evidence>
<dbReference type="RefSeq" id="WP_193686286.1">
    <property type="nucleotide sequence ID" value="NZ_CP062941.1"/>
</dbReference>
<dbReference type="AlphaFoldDB" id="A0A7L9U2K4"/>
<organism evidence="3 4">
    <name type="scientific">Massilia litorea</name>
    <dbReference type="NCBI Taxonomy" id="2769491"/>
    <lineage>
        <taxon>Bacteria</taxon>
        <taxon>Pseudomonadati</taxon>
        <taxon>Pseudomonadota</taxon>
        <taxon>Betaproteobacteria</taxon>
        <taxon>Burkholderiales</taxon>
        <taxon>Oxalobacteraceae</taxon>
        <taxon>Telluria group</taxon>
        <taxon>Massilia</taxon>
    </lineage>
</organism>
<feature type="region of interest" description="Disordered" evidence="1">
    <location>
        <begin position="171"/>
        <end position="197"/>
    </location>
</feature>
<evidence type="ECO:0000313" key="4">
    <source>
        <dbReference type="Proteomes" id="UP000593875"/>
    </source>
</evidence>
<name>A0A7L9U2K4_9BURK</name>
<feature type="domain" description="Phasin" evidence="2">
    <location>
        <begin position="7"/>
        <end position="105"/>
    </location>
</feature>
<dbReference type="EMBL" id="CP062941">
    <property type="protein sequence ID" value="QOL49244.1"/>
    <property type="molecule type" value="Genomic_DNA"/>
</dbReference>
<proteinExistence type="predicted"/>
<gene>
    <name evidence="3" type="ORF">LPB04_20410</name>
</gene>